<gene>
    <name evidence="1" type="ORF">ACIA8P_32080</name>
</gene>
<name>A0ABW7YA17_STRCE</name>
<dbReference type="RefSeq" id="WP_398659724.1">
    <property type="nucleotide sequence ID" value="NZ_JBITDC010000014.1"/>
</dbReference>
<protein>
    <recommendedName>
        <fullName evidence="3">Lipoprotein</fullName>
    </recommendedName>
</protein>
<evidence type="ECO:0008006" key="3">
    <source>
        <dbReference type="Google" id="ProtNLM"/>
    </source>
</evidence>
<comment type="caution">
    <text evidence="1">The sequence shown here is derived from an EMBL/GenBank/DDBJ whole genome shotgun (WGS) entry which is preliminary data.</text>
</comment>
<dbReference type="PROSITE" id="PS51257">
    <property type="entry name" value="PROKAR_LIPOPROTEIN"/>
    <property type="match status" value="1"/>
</dbReference>
<dbReference type="EMBL" id="JBITDC010000014">
    <property type="protein sequence ID" value="MFI5679224.1"/>
    <property type="molecule type" value="Genomic_DNA"/>
</dbReference>
<evidence type="ECO:0000313" key="2">
    <source>
        <dbReference type="Proteomes" id="UP001612415"/>
    </source>
</evidence>
<accession>A0ABW7YA17</accession>
<reference evidence="1 2" key="1">
    <citation type="submission" date="2024-10" db="EMBL/GenBank/DDBJ databases">
        <title>The Natural Products Discovery Center: Release of the First 8490 Sequenced Strains for Exploring Actinobacteria Biosynthetic Diversity.</title>
        <authorList>
            <person name="Kalkreuter E."/>
            <person name="Kautsar S.A."/>
            <person name="Yang D."/>
            <person name="Bader C.D."/>
            <person name="Teijaro C.N."/>
            <person name="Fluegel L."/>
            <person name="Davis C.M."/>
            <person name="Simpson J.R."/>
            <person name="Lauterbach L."/>
            <person name="Steele A.D."/>
            <person name="Gui C."/>
            <person name="Meng S."/>
            <person name="Li G."/>
            <person name="Viehrig K."/>
            <person name="Ye F."/>
            <person name="Su P."/>
            <person name="Kiefer A.F."/>
            <person name="Nichols A."/>
            <person name="Cepeda A.J."/>
            <person name="Yan W."/>
            <person name="Fan B."/>
            <person name="Jiang Y."/>
            <person name="Adhikari A."/>
            <person name="Zheng C.-J."/>
            <person name="Schuster L."/>
            <person name="Cowan T.M."/>
            <person name="Smanski M.J."/>
            <person name="Chevrette M.G."/>
            <person name="De Carvalho L.P.S."/>
            <person name="Shen B."/>
        </authorList>
    </citation>
    <scope>NUCLEOTIDE SEQUENCE [LARGE SCALE GENOMIC DNA]</scope>
    <source>
        <strain evidence="1 2">NPDC051599</strain>
    </source>
</reference>
<organism evidence="1 2">
    <name type="scientific">Streptomyces cellulosae</name>
    <dbReference type="NCBI Taxonomy" id="1968"/>
    <lineage>
        <taxon>Bacteria</taxon>
        <taxon>Bacillati</taxon>
        <taxon>Actinomycetota</taxon>
        <taxon>Actinomycetes</taxon>
        <taxon>Kitasatosporales</taxon>
        <taxon>Streptomycetaceae</taxon>
        <taxon>Streptomyces</taxon>
    </lineage>
</organism>
<evidence type="ECO:0000313" key="1">
    <source>
        <dbReference type="EMBL" id="MFI5679224.1"/>
    </source>
</evidence>
<proteinExistence type="predicted"/>
<sequence length="181" mass="19059">MGALRRIRRLPRGQRVAAVAGLAVVVVGGVVGCEPGGLNTATVAYTTDRTATAELERQKADVRWLNCTASYDDRATPTPTATENTVAEVDCKGETDDGKDITVTGKVTRAVSGACVRGDLTAKIDGRVWFHVEGLGDCNARTTPPVNNPGQPGQPGPTVTVTVTRTIWCQGDPTCWPVQGK</sequence>
<keyword evidence="2" id="KW-1185">Reference proteome</keyword>
<dbReference type="Proteomes" id="UP001612415">
    <property type="component" value="Unassembled WGS sequence"/>
</dbReference>